<feature type="compositionally biased region" description="Basic and acidic residues" evidence="9">
    <location>
        <begin position="710"/>
        <end position="728"/>
    </location>
</feature>
<dbReference type="Proteomes" id="UP000011083">
    <property type="component" value="Unassembled WGS sequence"/>
</dbReference>
<sequence>MAEGRLPIERTLILLDTNKFQGDEEAVELSFALKTKKDGGAFAANRTVQTLCVEGISEYCRIMYDVFPEDALVSVMTAGEETQRFNSWAAEQQCMKQIMDGFAGSSTSEATLGWISEALDQAVATLTEPLAQEGKPQYKNRTRLIVILQHQPSTSLYSFFDGAEEGEAVEEATRDMTQLLDTLIAEANAAASSTTFSLQAGEDEEDTNLRPRAIEHCELVLLRLRDVADVRDCTSHPPIKVSNHLTAYLHEVSPAQLPDVLSDLSILHFNLSVTGIPMKESSSDSTRAIYDVVLLHPMENQNPYACYFSTPRSQEDIVAEWAKTSHYVLGSHQQRLAHELVVQWKTTPKGVTAGHILSDKVVTLITPDQSTYQEGKIVKAVKASSPIPASHLLHAHHGDVFLRRLHAPLNCTEINLDRIYSVPLHNLRVKSLAQVVEANTHLRLSKLRQSNSKKQGAAKAGVKTRAKKKLEVDQMDLEEKQLRERPKLTHIEAPGMRYITTETMERMTRVFPPTKNTTLIFGKDRSKELKQLLRPFKHAFLQKENLSEDIKETVIESVTRLYQLSHANDIRVFPQFAGSQPNRKEAYRQLWLELLAYGERMSANAAHQQIIAAMRSLWPVDQPPDVASDATTAANANAQRASPAAHPQPSASPSPSSSASASSPRSGGGQPPHHQRTDPRMKVNDALKGRVRAKSGGGGGGKGGNKGKSPRPDRDRPEREGAGVKEWEGGIGGADVEMTATATSTSWQELERFENIEKLREKGREEMPDPRATPDKRGGGRKREREPPSPAGGGVDGSAASSVFNLFYASKQNRLSKKLVEFDGRLTTD</sequence>
<evidence type="ECO:0000256" key="4">
    <source>
        <dbReference type="ARBA" id="ARBA00022618"/>
    </source>
</evidence>
<evidence type="ECO:0000313" key="11">
    <source>
        <dbReference type="Proteomes" id="UP000011083"/>
    </source>
</evidence>
<dbReference type="PANTHER" id="PTHR12955">
    <property type="entry name" value="SARCOMA ANTIGEN NY-SAR-95-RELATED"/>
    <property type="match status" value="1"/>
</dbReference>
<feature type="compositionally biased region" description="Gly residues" evidence="9">
    <location>
        <begin position="695"/>
        <end position="706"/>
    </location>
</feature>
<reference evidence="10 11" key="1">
    <citation type="journal article" date="2013" name="Genome Biol.">
        <title>Genome of Acanthamoeba castellanii highlights extensive lateral gene transfer and early evolution of tyrosine kinase signaling.</title>
        <authorList>
            <person name="Clarke M."/>
            <person name="Lohan A.J."/>
            <person name="Liu B."/>
            <person name="Lagkouvardos I."/>
            <person name="Roy S."/>
            <person name="Zafar N."/>
            <person name="Bertelli C."/>
            <person name="Schilde C."/>
            <person name="Kianianmomeni A."/>
            <person name="Burglin T.R."/>
            <person name="Frech C."/>
            <person name="Turcotte B."/>
            <person name="Kopec K.O."/>
            <person name="Synnott J.M."/>
            <person name="Choo C."/>
            <person name="Paponov I."/>
            <person name="Finkler A."/>
            <person name="Soon Heng Tan C."/>
            <person name="Hutchins A.P."/>
            <person name="Weinmeier T."/>
            <person name="Rattei T."/>
            <person name="Chu J.S."/>
            <person name="Gimenez G."/>
            <person name="Irimia M."/>
            <person name="Rigden D.J."/>
            <person name="Fitzpatrick D.A."/>
            <person name="Lorenzo-Morales J."/>
            <person name="Bateman A."/>
            <person name="Chiu C.H."/>
            <person name="Tang P."/>
            <person name="Hegemann P."/>
            <person name="Fromm H."/>
            <person name="Raoult D."/>
            <person name="Greub G."/>
            <person name="Miranda-Saavedra D."/>
            <person name="Chen N."/>
            <person name="Nash P."/>
            <person name="Ginger M.L."/>
            <person name="Horn M."/>
            <person name="Schaap P."/>
            <person name="Caler L."/>
            <person name="Loftus B."/>
        </authorList>
    </citation>
    <scope>NUCLEOTIDE SEQUENCE [LARGE SCALE GENOMIC DNA]</scope>
    <source>
        <strain evidence="10 11">Neff</strain>
    </source>
</reference>
<dbReference type="GO" id="GO:0051301">
    <property type="term" value="P:cell division"/>
    <property type="evidence" value="ECO:0007669"/>
    <property type="project" value="UniProtKB-KW"/>
</dbReference>
<keyword evidence="3" id="KW-0963">Cytoplasm</keyword>
<protein>
    <submittedName>
        <fullName evidence="10">Uncharacterized protein</fullName>
    </submittedName>
</protein>
<dbReference type="InterPro" id="IPR019355">
    <property type="entry name" value="Cell_cycle_regulator_Mat89Bb"/>
</dbReference>
<evidence type="ECO:0000256" key="6">
    <source>
        <dbReference type="ARBA" id="ARBA00023242"/>
    </source>
</evidence>
<keyword evidence="5" id="KW-0498">Mitosis</keyword>
<dbReference type="GO" id="GO:0051642">
    <property type="term" value="P:centrosome localization"/>
    <property type="evidence" value="ECO:0007669"/>
    <property type="project" value="TreeGrafter"/>
</dbReference>
<keyword evidence="11" id="KW-1185">Reference proteome</keyword>
<dbReference type="EMBL" id="KB008036">
    <property type="protein sequence ID" value="ELR15223.1"/>
    <property type="molecule type" value="Genomic_DNA"/>
</dbReference>
<feature type="region of interest" description="Disordered" evidence="9">
    <location>
        <begin position="623"/>
        <end position="799"/>
    </location>
</feature>
<dbReference type="VEuPathDB" id="AmoebaDB:ACA1_219080"/>
<dbReference type="GO" id="GO:0007346">
    <property type="term" value="P:regulation of mitotic cell cycle"/>
    <property type="evidence" value="ECO:0007669"/>
    <property type="project" value="TreeGrafter"/>
</dbReference>
<comment type="subcellular location">
    <subcellularLocation>
        <location evidence="2">Cytoplasm</location>
    </subcellularLocation>
    <subcellularLocation>
        <location evidence="1">Nucleus</location>
    </subcellularLocation>
</comment>
<comment type="similarity">
    <text evidence="8">Belongs to the Integrator subunit 13 family.</text>
</comment>
<dbReference type="KEGG" id="acan:ACA1_219080"/>
<accession>L8GRE7</accession>
<evidence type="ECO:0000256" key="8">
    <source>
        <dbReference type="ARBA" id="ARBA00061603"/>
    </source>
</evidence>
<dbReference type="GO" id="GO:0005737">
    <property type="term" value="C:cytoplasm"/>
    <property type="evidence" value="ECO:0007669"/>
    <property type="project" value="UniProtKB-SubCell"/>
</dbReference>
<organism evidence="10 11">
    <name type="scientific">Acanthamoeba castellanii (strain ATCC 30010 / Neff)</name>
    <dbReference type="NCBI Taxonomy" id="1257118"/>
    <lineage>
        <taxon>Eukaryota</taxon>
        <taxon>Amoebozoa</taxon>
        <taxon>Discosea</taxon>
        <taxon>Longamoebia</taxon>
        <taxon>Centramoebida</taxon>
        <taxon>Acanthamoebidae</taxon>
        <taxon>Acanthamoeba</taxon>
    </lineage>
</organism>
<feature type="compositionally biased region" description="Basic and acidic residues" evidence="9">
    <location>
        <begin position="749"/>
        <end position="787"/>
    </location>
</feature>
<name>L8GRE7_ACACF</name>
<dbReference type="Pfam" id="PF10221">
    <property type="entry name" value="Mat89Bb"/>
    <property type="match status" value="2"/>
</dbReference>
<evidence type="ECO:0000256" key="3">
    <source>
        <dbReference type="ARBA" id="ARBA00022490"/>
    </source>
</evidence>
<keyword evidence="6" id="KW-0539">Nucleus</keyword>
<evidence type="ECO:0000313" key="10">
    <source>
        <dbReference type="EMBL" id="ELR15223.1"/>
    </source>
</evidence>
<evidence type="ECO:0000256" key="7">
    <source>
        <dbReference type="ARBA" id="ARBA00023306"/>
    </source>
</evidence>
<dbReference type="OrthoDB" id="30981at2759"/>
<evidence type="ECO:0000256" key="5">
    <source>
        <dbReference type="ARBA" id="ARBA00022776"/>
    </source>
</evidence>
<dbReference type="GO" id="GO:0032039">
    <property type="term" value="C:integrator complex"/>
    <property type="evidence" value="ECO:0007669"/>
    <property type="project" value="TreeGrafter"/>
</dbReference>
<proteinExistence type="inferred from homology"/>
<dbReference type="RefSeq" id="XP_004337236.1">
    <property type="nucleotide sequence ID" value="XM_004337188.1"/>
</dbReference>
<evidence type="ECO:0000256" key="2">
    <source>
        <dbReference type="ARBA" id="ARBA00004496"/>
    </source>
</evidence>
<feature type="compositionally biased region" description="Low complexity" evidence="9">
    <location>
        <begin position="627"/>
        <end position="665"/>
    </location>
</feature>
<dbReference type="AlphaFoldDB" id="L8GRE7"/>
<dbReference type="PANTHER" id="PTHR12955:SF1">
    <property type="entry name" value="INTEGRATOR COMPLEX SUBUNIT 13"/>
    <property type="match status" value="1"/>
</dbReference>
<keyword evidence="7" id="KW-0131">Cell cycle</keyword>
<evidence type="ECO:0000256" key="9">
    <source>
        <dbReference type="SAM" id="MobiDB-lite"/>
    </source>
</evidence>
<dbReference type="GeneID" id="14915737"/>
<gene>
    <name evidence="10" type="ORF">ACA1_219080</name>
</gene>
<evidence type="ECO:0000256" key="1">
    <source>
        <dbReference type="ARBA" id="ARBA00004123"/>
    </source>
</evidence>
<feature type="compositionally biased region" description="Basic and acidic residues" evidence="9">
    <location>
        <begin position="675"/>
        <end position="688"/>
    </location>
</feature>
<dbReference type="STRING" id="1257118.L8GRE7"/>
<keyword evidence="4" id="KW-0132">Cell division</keyword>